<evidence type="ECO:0000313" key="1">
    <source>
        <dbReference type="EMBL" id="MEI5686903.1"/>
    </source>
</evidence>
<proteinExistence type="predicted"/>
<accession>A0ABU8H1N4</accession>
<keyword evidence="2" id="KW-1185">Reference proteome</keyword>
<gene>
    <name evidence="1" type="ORF">V8201_07400</name>
</gene>
<dbReference type="EMBL" id="JBBBDM010000002">
    <property type="protein sequence ID" value="MEI5686903.1"/>
    <property type="molecule type" value="Genomic_DNA"/>
</dbReference>
<dbReference type="Gene3D" id="3.40.50.300">
    <property type="entry name" value="P-loop containing nucleotide triphosphate hydrolases"/>
    <property type="match status" value="1"/>
</dbReference>
<name>A0ABU8H1N4_9SPHN</name>
<dbReference type="PIRSF" id="PIRSF034285">
    <property type="entry name" value="UCP034285"/>
    <property type="match status" value="1"/>
</dbReference>
<comment type="caution">
    <text evidence="1">The sequence shown here is derived from an EMBL/GenBank/DDBJ whole genome shotgun (WGS) entry which is preliminary data.</text>
</comment>
<sequence length="252" mass="26117">MSAPAPSPASLSHLRALAAVRPVVGGVLPFGVDALDARIADHGLALGGLHEVSPATPTLSDDAAATLFAVGVAARAAAANGRRVLWALTRFDLYAPGLEQAGLDPATLLFVEARDDKDVLAVMEDGLRHGGLAAVVGEVKRADMVATRRLQLAAMSGGAPALLSRRWRRQGVDPLSDLSAAMTRWRIACAPSARLPAPGVGRPRWTVELARQRGGPGFTLELEACDATGRLALPAAPRDRAVAADRATARAA</sequence>
<dbReference type="RefSeq" id="WP_336544872.1">
    <property type="nucleotide sequence ID" value="NZ_JBBBDM010000002.1"/>
</dbReference>
<organism evidence="1 2">
    <name type="scientific">Sphingomonas kyungheensis</name>
    <dbReference type="NCBI Taxonomy" id="1069987"/>
    <lineage>
        <taxon>Bacteria</taxon>
        <taxon>Pseudomonadati</taxon>
        <taxon>Pseudomonadota</taxon>
        <taxon>Alphaproteobacteria</taxon>
        <taxon>Sphingomonadales</taxon>
        <taxon>Sphingomonadaceae</taxon>
        <taxon>Sphingomonas</taxon>
    </lineage>
</organism>
<dbReference type="SUPFAM" id="SSF52540">
    <property type="entry name" value="P-loop containing nucleoside triphosphate hydrolases"/>
    <property type="match status" value="1"/>
</dbReference>
<dbReference type="InterPro" id="IPR017026">
    <property type="entry name" value="ImuA"/>
</dbReference>
<dbReference type="Proteomes" id="UP001367771">
    <property type="component" value="Unassembled WGS sequence"/>
</dbReference>
<reference evidence="1 2" key="1">
    <citation type="journal article" date="2013" name="Int. J. Syst. Evol. Microbiol.">
        <title>Sphingomonas kyungheensis sp. nov., a bacterium with ginsenoside-converting activity isolated from soil of a ginseng field.</title>
        <authorList>
            <person name="Son H.M."/>
            <person name="Yang J.E."/>
            <person name="Park Y."/>
            <person name="Han C.K."/>
            <person name="Kim S.G."/>
            <person name="Kook M."/>
            <person name="Yi T.H."/>
        </authorList>
    </citation>
    <scope>NUCLEOTIDE SEQUENCE [LARGE SCALE GENOMIC DNA]</scope>
    <source>
        <strain evidence="1 2">LMG 26582</strain>
    </source>
</reference>
<dbReference type="InterPro" id="IPR027417">
    <property type="entry name" value="P-loop_NTPase"/>
</dbReference>
<evidence type="ECO:0000313" key="2">
    <source>
        <dbReference type="Proteomes" id="UP001367771"/>
    </source>
</evidence>
<protein>
    <submittedName>
        <fullName evidence="1">Protein ImuA</fullName>
    </submittedName>
</protein>